<dbReference type="InterPro" id="IPR036005">
    <property type="entry name" value="Creatinase/aminopeptidase-like"/>
</dbReference>
<comment type="function">
    <text evidence="8 9">Cotranslationally removes the N-terminal methionine from nascent proteins. The N-terminal methionine is often cleaved when the second residue in the primary sequence is small and uncharged (Met-Ala-, Cys, Gly, Pro, Ser, Thr, or Val).</text>
</comment>
<dbReference type="HAMAP" id="MF_03175">
    <property type="entry name" value="MetAP_2_euk"/>
    <property type="match status" value="1"/>
</dbReference>
<organism evidence="12 13">
    <name type="scientific">Ectocarpus siliculosus</name>
    <name type="common">Brown alga</name>
    <name type="synonym">Conferva siliculosa</name>
    <dbReference type="NCBI Taxonomy" id="2880"/>
    <lineage>
        <taxon>Eukaryota</taxon>
        <taxon>Sar</taxon>
        <taxon>Stramenopiles</taxon>
        <taxon>Ochrophyta</taxon>
        <taxon>PX clade</taxon>
        <taxon>Phaeophyceae</taxon>
        <taxon>Ectocarpales</taxon>
        <taxon>Ectocarpaceae</taxon>
        <taxon>Ectocarpus</taxon>
    </lineage>
</organism>
<comment type="catalytic activity">
    <reaction evidence="1 8 9">
        <text>Release of N-terminal amino acids, preferentially methionine, from peptides and arylamides.</text>
        <dbReference type="EC" id="3.4.11.18"/>
    </reaction>
</comment>
<feature type="binding site" evidence="8">
    <location>
        <position position="399"/>
    </location>
    <ligand>
        <name>a divalent metal cation</name>
        <dbReference type="ChEBI" id="CHEBI:60240"/>
        <label>2</label>
        <note>catalytic</note>
    </ligand>
</feature>
<feature type="binding site" evidence="8">
    <location>
        <position position="297"/>
    </location>
    <ligand>
        <name>a divalent metal cation</name>
        <dbReference type="ChEBI" id="CHEBI:60240"/>
        <label>1</label>
    </ligand>
</feature>
<dbReference type="GO" id="GO:0070006">
    <property type="term" value="F:metalloaminopeptidase activity"/>
    <property type="evidence" value="ECO:0007669"/>
    <property type="project" value="UniProtKB-UniRule"/>
</dbReference>
<comment type="cofactor">
    <cofactor evidence="3">
        <name>Fe(2+)</name>
        <dbReference type="ChEBI" id="CHEBI:29033"/>
    </cofactor>
</comment>
<evidence type="ECO:0000313" key="13">
    <source>
        <dbReference type="Proteomes" id="UP000002630"/>
    </source>
</evidence>
<dbReference type="InterPro" id="IPR002468">
    <property type="entry name" value="Pept_M24A_MAP2"/>
</dbReference>
<dbReference type="OMA" id="PFAKRWL"/>
<evidence type="ECO:0000256" key="7">
    <source>
        <dbReference type="ARBA" id="ARBA00022801"/>
    </source>
</evidence>
<proteinExistence type="inferred from homology"/>
<evidence type="ECO:0000313" key="12">
    <source>
        <dbReference type="EMBL" id="CBN76548.1"/>
    </source>
</evidence>
<dbReference type="Gene3D" id="1.10.10.10">
    <property type="entry name" value="Winged helix-like DNA-binding domain superfamily/Winged helix DNA-binding domain"/>
    <property type="match status" value="1"/>
</dbReference>
<sequence length="525" mass="56751">MAGPVGEVDNLKVDAPPGEEADDGEEDAEEGADTASSLQGRSQKQQRQEETQEEQEEEEDKTASAASQAPAPSPTGEAKGDVEGVDGEEGDPDAAADAGETGAGAAKKRKKKKKKKGSAGVSTCPGGTGSKVAPARGVTGFTDSYVRHGQTEPPTIPVEDLFEEGSFPEGEILEHPRDFNSFRITSEEKRAEERLQYAGLYDKARKAAEVHRQVRRHAQSYIKPGIKLIDMCTTLEEKNRELVRENGLDAGIAFPTGCSLNHVAAHYTPNNGDDTVLKHGDVMKVDFGTQVEGHIIDCAWTVSFDPQFDPLLEAAREATNAGIRNAGIDVPLNEVGAAIQEVMESYEVEINGTTYPVKSMRNLTGHNIGPYDIHAGKSVPIVKGGDSTRMEEGEFFAIETFGSTGRGHVVEDLECSHYMKDINAPRVPLRLPKARQLLSHISKTFGTLAFCRRWLERPDGGSATINGVSGKQEKYVGALKQLCDSGLVNALPPLCDVRGSYVAQYEHTILMRPTCVEVLSRGDDF</sequence>
<feature type="binding site" evidence="8">
    <location>
        <position position="297"/>
    </location>
    <ligand>
        <name>a divalent metal cation</name>
        <dbReference type="ChEBI" id="CHEBI:60240"/>
        <label>2</label>
        <note>catalytic</note>
    </ligand>
</feature>
<gene>
    <name evidence="12" type="ORF">Esi_0000_0224</name>
</gene>
<dbReference type="EMBL" id="FN647682">
    <property type="protein sequence ID" value="CBN76548.1"/>
    <property type="molecule type" value="Genomic_DNA"/>
</dbReference>
<feature type="compositionally biased region" description="Acidic residues" evidence="10">
    <location>
        <begin position="17"/>
        <end position="32"/>
    </location>
</feature>
<reference evidence="12 13" key="1">
    <citation type="journal article" date="2010" name="Nature">
        <title>The Ectocarpus genome and the independent evolution of multicellularity in brown algae.</title>
        <authorList>
            <person name="Cock J.M."/>
            <person name="Sterck L."/>
            <person name="Rouze P."/>
            <person name="Scornet D."/>
            <person name="Allen A.E."/>
            <person name="Amoutzias G."/>
            <person name="Anthouard V."/>
            <person name="Artiguenave F."/>
            <person name="Aury J.M."/>
            <person name="Badger J.H."/>
            <person name="Beszteri B."/>
            <person name="Billiau K."/>
            <person name="Bonnet E."/>
            <person name="Bothwell J.H."/>
            <person name="Bowler C."/>
            <person name="Boyen C."/>
            <person name="Brownlee C."/>
            <person name="Carrano C.J."/>
            <person name="Charrier B."/>
            <person name="Cho G.Y."/>
            <person name="Coelho S.M."/>
            <person name="Collen J."/>
            <person name="Corre E."/>
            <person name="Da Silva C."/>
            <person name="Delage L."/>
            <person name="Delaroque N."/>
            <person name="Dittami S.M."/>
            <person name="Doulbeau S."/>
            <person name="Elias M."/>
            <person name="Farnham G."/>
            <person name="Gachon C.M."/>
            <person name="Gschloessl B."/>
            <person name="Heesch S."/>
            <person name="Jabbari K."/>
            <person name="Jubin C."/>
            <person name="Kawai H."/>
            <person name="Kimura K."/>
            <person name="Kloareg B."/>
            <person name="Kupper F.C."/>
            <person name="Lang D."/>
            <person name="Le Bail A."/>
            <person name="Leblanc C."/>
            <person name="Lerouge P."/>
            <person name="Lohr M."/>
            <person name="Lopez P.J."/>
            <person name="Martens C."/>
            <person name="Maumus F."/>
            <person name="Michel G."/>
            <person name="Miranda-Saavedra D."/>
            <person name="Morales J."/>
            <person name="Moreau H."/>
            <person name="Motomura T."/>
            <person name="Nagasato C."/>
            <person name="Napoli C.A."/>
            <person name="Nelson D.R."/>
            <person name="Nyvall-Collen P."/>
            <person name="Peters A.F."/>
            <person name="Pommier C."/>
            <person name="Potin P."/>
            <person name="Poulain J."/>
            <person name="Quesneville H."/>
            <person name="Read B."/>
            <person name="Rensing S.A."/>
            <person name="Ritter A."/>
            <person name="Rousvoal S."/>
            <person name="Samanta M."/>
            <person name="Samson G."/>
            <person name="Schroeder D.C."/>
            <person name="Segurens B."/>
            <person name="Strittmatter M."/>
            <person name="Tonon T."/>
            <person name="Tregear J.W."/>
            <person name="Valentin K."/>
            <person name="von Dassow P."/>
            <person name="Yamagishi T."/>
            <person name="Van de Peer Y."/>
            <person name="Wincker P."/>
        </authorList>
    </citation>
    <scope>NUCLEOTIDE SEQUENCE [LARGE SCALE GENOMIC DNA]</scope>
    <source>
        <strain evidence="13">Ec32 / CCAP1310/4</strain>
    </source>
</reference>
<feature type="domain" description="Peptidase M24" evidence="11">
    <location>
        <begin position="203"/>
        <end position="400"/>
    </location>
</feature>
<feature type="compositionally biased region" description="Low complexity" evidence="10">
    <location>
        <begin position="63"/>
        <end position="77"/>
    </location>
</feature>
<dbReference type="InParanoid" id="D8LB39"/>
<keyword evidence="8" id="KW-0963">Cytoplasm</keyword>
<feature type="region of interest" description="Disordered" evidence="10">
    <location>
        <begin position="1"/>
        <end position="136"/>
    </location>
</feature>
<comment type="similarity">
    <text evidence="8">Belongs to the peptidase M24A family. Methionine aminopeptidase eukaryotic type 2 subfamily.</text>
</comment>
<feature type="compositionally biased region" description="Acidic residues" evidence="10">
    <location>
        <begin position="51"/>
        <end position="60"/>
    </location>
</feature>
<dbReference type="SUPFAM" id="SSF55920">
    <property type="entry name" value="Creatinase/aminopeptidase"/>
    <property type="match status" value="1"/>
</dbReference>
<evidence type="ECO:0000256" key="8">
    <source>
        <dbReference type="HAMAP-Rule" id="MF_03175"/>
    </source>
</evidence>
<feature type="compositionally biased region" description="Basic residues" evidence="10">
    <location>
        <begin position="106"/>
        <end position="117"/>
    </location>
</feature>
<dbReference type="STRING" id="2880.D8LB39"/>
<comment type="cofactor">
    <cofactor evidence="8">
        <name>Co(2+)</name>
        <dbReference type="ChEBI" id="CHEBI:48828"/>
    </cofactor>
    <cofactor evidence="8">
        <name>Zn(2+)</name>
        <dbReference type="ChEBI" id="CHEBI:29105"/>
    </cofactor>
    <cofactor evidence="8">
        <name>Mn(2+)</name>
        <dbReference type="ChEBI" id="CHEBI:29035"/>
    </cofactor>
    <cofactor evidence="8">
        <name>Fe(2+)</name>
        <dbReference type="ChEBI" id="CHEBI:29033"/>
    </cofactor>
    <text evidence="8">Binds 2 divalent metal cations per subunit. Has a high-affinity and a low affinity metal-binding site. The true nature of the physiological cofactor is under debate. The enzyme is active with cobalt, zinc, manganese or divalent iron ions. Most likely, methionine aminopeptidases function as mononuclear Fe(2+)-metalloproteases under physiological conditions, and the catalytically relevant metal-binding site has been assigned to the histidine-containing high-affinity site.</text>
</comment>
<evidence type="ECO:0000259" key="11">
    <source>
        <dbReference type="Pfam" id="PF00557"/>
    </source>
</evidence>
<accession>D8LB39</accession>
<dbReference type="NCBIfam" id="TIGR00501">
    <property type="entry name" value="met_pdase_II"/>
    <property type="match status" value="1"/>
</dbReference>
<dbReference type="InterPro" id="IPR000994">
    <property type="entry name" value="Pept_M24"/>
</dbReference>
<evidence type="ECO:0000256" key="2">
    <source>
        <dbReference type="ARBA" id="ARBA00001936"/>
    </source>
</evidence>
<dbReference type="Pfam" id="PF00557">
    <property type="entry name" value="Peptidase_M24"/>
    <property type="match status" value="1"/>
</dbReference>
<dbReference type="GO" id="GO:0005737">
    <property type="term" value="C:cytoplasm"/>
    <property type="evidence" value="ECO:0007669"/>
    <property type="project" value="UniProtKB-SubCell"/>
</dbReference>
<comment type="subcellular location">
    <subcellularLocation>
        <location evidence="8">Cytoplasm</location>
    </subcellularLocation>
</comment>
<dbReference type="PANTHER" id="PTHR45777:SF2">
    <property type="entry name" value="METHIONINE AMINOPEPTIDASE 2"/>
    <property type="match status" value="1"/>
</dbReference>
<comment type="cofactor">
    <cofactor evidence="2">
        <name>Mn(2+)</name>
        <dbReference type="ChEBI" id="CHEBI:29035"/>
    </cofactor>
</comment>
<evidence type="ECO:0000256" key="6">
    <source>
        <dbReference type="ARBA" id="ARBA00022723"/>
    </source>
</evidence>
<name>D8LB39_ECTSI</name>
<dbReference type="EC" id="3.4.11.18" evidence="8"/>
<evidence type="ECO:0000256" key="5">
    <source>
        <dbReference type="ARBA" id="ARBA00022670"/>
    </source>
</evidence>
<dbReference type="AlphaFoldDB" id="D8LB39"/>
<keyword evidence="6 8" id="KW-0479">Metal-binding</keyword>
<evidence type="ECO:0000256" key="3">
    <source>
        <dbReference type="ARBA" id="ARBA00001954"/>
    </source>
</evidence>
<evidence type="ECO:0000256" key="9">
    <source>
        <dbReference type="RuleBase" id="RU003653"/>
    </source>
</evidence>
<dbReference type="eggNOG" id="KOG2775">
    <property type="taxonomic scope" value="Eukaryota"/>
</dbReference>
<dbReference type="InterPro" id="IPR001714">
    <property type="entry name" value="Pept_M24_MAP"/>
</dbReference>
<dbReference type="InterPro" id="IPR050247">
    <property type="entry name" value="Met_Aminopeptidase_Type2"/>
</dbReference>
<feature type="compositionally biased region" description="Acidic residues" evidence="10">
    <location>
        <begin position="83"/>
        <end position="94"/>
    </location>
</feature>
<dbReference type="GO" id="GO:0046872">
    <property type="term" value="F:metal ion binding"/>
    <property type="evidence" value="ECO:0007669"/>
    <property type="project" value="UniProtKB-UniRule"/>
</dbReference>
<evidence type="ECO:0000256" key="4">
    <source>
        <dbReference type="ARBA" id="ARBA00022438"/>
    </source>
</evidence>
<dbReference type="GO" id="GO:0006508">
    <property type="term" value="P:proteolysis"/>
    <property type="evidence" value="ECO:0007669"/>
    <property type="project" value="UniProtKB-KW"/>
</dbReference>
<feature type="binding site" evidence="8">
    <location>
        <position position="374"/>
    </location>
    <ligand>
        <name>substrate</name>
    </ligand>
</feature>
<dbReference type="Proteomes" id="UP000002630">
    <property type="component" value="Linkage Group LG01"/>
</dbReference>
<keyword evidence="5 8" id="KW-0645">Protease</keyword>
<dbReference type="GO" id="GO:0004239">
    <property type="term" value="F:initiator methionyl aminopeptidase activity"/>
    <property type="evidence" value="ECO:0007669"/>
    <property type="project" value="UniProtKB-UniRule"/>
</dbReference>
<dbReference type="Gene3D" id="3.90.230.10">
    <property type="entry name" value="Creatinase/methionine aminopeptidase superfamily"/>
    <property type="match status" value="1"/>
</dbReference>
<feature type="binding site" evidence="8">
    <location>
        <position position="506"/>
    </location>
    <ligand>
        <name>a divalent metal cation</name>
        <dbReference type="ChEBI" id="CHEBI:60240"/>
        <label>1</label>
    </ligand>
</feature>
<feature type="binding site" evidence="8">
    <location>
        <position position="286"/>
    </location>
    <ligand>
        <name>a divalent metal cation</name>
        <dbReference type="ChEBI" id="CHEBI:60240"/>
        <label>1</label>
    </ligand>
</feature>
<evidence type="ECO:0000256" key="10">
    <source>
        <dbReference type="SAM" id="MobiDB-lite"/>
    </source>
</evidence>
<dbReference type="EMBL" id="FN649726">
    <property type="protein sequence ID" value="CBN76548.1"/>
    <property type="molecule type" value="Genomic_DNA"/>
</dbReference>
<dbReference type="FunCoup" id="D8LB39">
    <property type="interactions" value="608"/>
</dbReference>
<feature type="binding site" evidence="8">
    <location>
        <position position="366"/>
    </location>
    <ligand>
        <name>a divalent metal cation</name>
        <dbReference type="ChEBI" id="CHEBI:60240"/>
        <label>2</label>
        <note>catalytic</note>
    </ligand>
</feature>
<dbReference type="InterPro" id="IPR036388">
    <property type="entry name" value="WH-like_DNA-bd_sf"/>
</dbReference>
<dbReference type="PRINTS" id="PR00599">
    <property type="entry name" value="MAPEPTIDASE"/>
</dbReference>
<keyword evidence="4 8" id="KW-0031">Aminopeptidase</keyword>
<protein>
    <recommendedName>
        <fullName evidence="8">Methionine aminopeptidase 2</fullName>
        <shortName evidence="8">MAP 2</shortName>
        <shortName evidence="8">MetAP 2</shortName>
        <ecNumber evidence="8">3.4.11.18</ecNumber>
    </recommendedName>
    <alternativeName>
        <fullName evidence="8">Peptidase M</fullName>
    </alternativeName>
</protein>
<dbReference type="MEROPS" id="M24.002"/>
<feature type="binding site" evidence="8">
    <location>
        <position position="266"/>
    </location>
    <ligand>
        <name>substrate</name>
    </ligand>
</feature>
<feature type="binding site" evidence="8">
    <location>
        <position position="506"/>
    </location>
    <ligand>
        <name>a divalent metal cation</name>
        <dbReference type="ChEBI" id="CHEBI:60240"/>
        <label>2</label>
        <note>catalytic</note>
    </ligand>
</feature>
<dbReference type="SUPFAM" id="SSF46785">
    <property type="entry name" value="Winged helix' DNA-binding domain"/>
    <property type="match status" value="1"/>
</dbReference>
<dbReference type="CDD" id="cd01088">
    <property type="entry name" value="MetAP2"/>
    <property type="match status" value="1"/>
</dbReference>
<keyword evidence="7 8" id="KW-0378">Hydrolase</keyword>
<keyword evidence="13" id="KW-1185">Reference proteome</keyword>
<dbReference type="InterPro" id="IPR036390">
    <property type="entry name" value="WH_DNA-bd_sf"/>
</dbReference>
<dbReference type="PANTHER" id="PTHR45777">
    <property type="entry name" value="METHIONINE AMINOPEPTIDASE 2"/>
    <property type="match status" value="1"/>
</dbReference>
<feature type="compositionally biased region" description="Low complexity" evidence="10">
    <location>
        <begin position="95"/>
        <end position="105"/>
    </location>
</feature>
<dbReference type="OrthoDB" id="7848262at2759"/>
<evidence type="ECO:0000256" key="1">
    <source>
        <dbReference type="ARBA" id="ARBA00000294"/>
    </source>
</evidence>